<dbReference type="AlphaFoldDB" id="A0A1E3IP94"/>
<evidence type="ECO:0000313" key="1">
    <source>
        <dbReference type="EMBL" id="ODN90255.1"/>
    </source>
</evidence>
<keyword evidence="2" id="KW-1185">Reference proteome</keyword>
<dbReference type="Proteomes" id="UP000094819">
    <property type="component" value="Unassembled WGS sequence"/>
</dbReference>
<dbReference type="RefSeq" id="XP_019029777.1">
    <property type="nucleotide sequence ID" value="XM_019178339.1"/>
</dbReference>
<organism evidence="1 2">
    <name type="scientific">Cryptococcus wingfieldii CBS 7118</name>
    <dbReference type="NCBI Taxonomy" id="1295528"/>
    <lineage>
        <taxon>Eukaryota</taxon>
        <taxon>Fungi</taxon>
        <taxon>Dikarya</taxon>
        <taxon>Basidiomycota</taxon>
        <taxon>Agaricomycotina</taxon>
        <taxon>Tremellomycetes</taxon>
        <taxon>Tremellales</taxon>
        <taxon>Cryptococcaceae</taxon>
        <taxon>Cryptococcus</taxon>
    </lineage>
</organism>
<name>A0A1E3IP94_9TREE</name>
<reference evidence="1 2" key="1">
    <citation type="submission" date="2016-06" db="EMBL/GenBank/DDBJ databases">
        <title>Evolution of pathogenesis and genome organization in the Tremellales.</title>
        <authorList>
            <person name="Cuomo C."/>
            <person name="Litvintseva A."/>
            <person name="Heitman J."/>
            <person name="Chen Y."/>
            <person name="Sun S."/>
            <person name="Springer D."/>
            <person name="Dromer F."/>
            <person name="Young S."/>
            <person name="Zeng Q."/>
            <person name="Chapman S."/>
            <person name="Gujja S."/>
            <person name="Saif S."/>
            <person name="Birren B."/>
        </authorList>
    </citation>
    <scope>NUCLEOTIDE SEQUENCE [LARGE SCALE GENOMIC DNA]</scope>
    <source>
        <strain evidence="1 2">CBS 7118</strain>
    </source>
</reference>
<comment type="caution">
    <text evidence="1">The sequence shown here is derived from an EMBL/GenBank/DDBJ whole genome shotgun (WGS) entry which is preliminary data.</text>
</comment>
<accession>A0A1E3IP94</accession>
<proteinExistence type="predicted"/>
<gene>
    <name evidence="1" type="ORF">L198_06273</name>
</gene>
<sequence>MSYQTGKGAGIGTGYKRTWVDEVSTWIVPTVIRPSQDGRRALVYLDRQWREARAVQELKSLPERLDRERADGEDRRGVWLWLVDV</sequence>
<dbReference type="EMBL" id="AWGH01000021">
    <property type="protein sequence ID" value="ODN90255.1"/>
    <property type="molecule type" value="Genomic_DNA"/>
</dbReference>
<protein>
    <submittedName>
        <fullName evidence="1">Uncharacterized protein</fullName>
    </submittedName>
</protein>
<evidence type="ECO:0000313" key="2">
    <source>
        <dbReference type="Proteomes" id="UP000094819"/>
    </source>
</evidence>
<dbReference type="GeneID" id="30195485"/>